<dbReference type="EMBL" id="CP011034">
    <property type="protein sequence ID" value="ALS31566.1"/>
    <property type="molecule type" value="Genomic_DNA"/>
</dbReference>
<evidence type="ECO:0000313" key="2">
    <source>
        <dbReference type="Proteomes" id="UP000065261"/>
    </source>
</evidence>
<dbReference type="Proteomes" id="UP000065261">
    <property type="component" value="Chromosome I"/>
</dbReference>
<evidence type="ECO:0000313" key="1">
    <source>
        <dbReference type="EMBL" id="ALS31566.1"/>
    </source>
</evidence>
<proteinExistence type="predicted"/>
<dbReference type="KEGG" id="ptn:PTRA_a0183"/>
<accession>A0A0U2X2S4</accession>
<protein>
    <submittedName>
        <fullName evidence="1">Uncharacterized protein</fullName>
    </submittedName>
</protein>
<sequence>MLLKCFVFYKLILCHYCNLMFINIKNTKVITAVTNAHHFGA</sequence>
<organism evidence="1">
    <name type="scientific">Pseudoalteromonas translucida KMM 520</name>
    <dbReference type="NCBI Taxonomy" id="1315283"/>
    <lineage>
        <taxon>Bacteria</taxon>
        <taxon>Pseudomonadati</taxon>
        <taxon>Pseudomonadota</taxon>
        <taxon>Gammaproteobacteria</taxon>
        <taxon>Alteromonadales</taxon>
        <taxon>Pseudoalteromonadaceae</taxon>
        <taxon>Pseudoalteromonas</taxon>
    </lineage>
</organism>
<gene>
    <name evidence="1" type="ORF">PTRA_a0183</name>
</gene>
<reference evidence="1 2" key="1">
    <citation type="submission" date="2015-03" db="EMBL/GenBank/DDBJ databases">
        <authorList>
            <person name="Murphy D."/>
        </authorList>
    </citation>
    <scope>NUCLEOTIDE SEQUENCE [LARGE SCALE GENOMIC DNA]</scope>
    <source>
        <strain evidence="1 2">KMM 520</strain>
    </source>
</reference>
<name>A0A0U2X2S4_9GAMM</name>
<dbReference type="PATRIC" id="fig|1315283.4.peg.159"/>
<dbReference type="AlphaFoldDB" id="A0A0U2X2S4"/>